<reference evidence="2 3" key="1">
    <citation type="journal article" date="2016" name="Front. Microbiol.">
        <title>Genomic Resource of Rice Seed Associated Bacteria.</title>
        <authorList>
            <person name="Midha S."/>
            <person name="Bansal K."/>
            <person name="Sharma S."/>
            <person name="Kumar N."/>
            <person name="Patil P.P."/>
            <person name="Chaudhry V."/>
            <person name="Patil P.B."/>
        </authorList>
    </citation>
    <scope>NUCLEOTIDE SEQUENCE [LARGE SCALE GENOMIC DNA]</scope>
    <source>
        <strain evidence="2 3">SB4</strain>
    </source>
</reference>
<dbReference type="EMBL" id="LDTE01000120">
    <property type="protein sequence ID" value="KTT96000.1"/>
    <property type="molecule type" value="Genomic_DNA"/>
</dbReference>
<dbReference type="SUPFAM" id="SSF141371">
    <property type="entry name" value="PilZ domain-like"/>
    <property type="match status" value="1"/>
</dbReference>
<dbReference type="PATRIC" id="fig|33051.4.peg.768"/>
<keyword evidence="1" id="KW-1133">Transmembrane helix</keyword>
<feature type="transmembrane region" description="Helical" evidence="1">
    <location>
        <begin position="134"/>
        <end position="156"/>
    </location>
</feature>
<dbReference type="AlphaFoldDB" id="A0A147ILF9"/>
<gene>
    <name evidence="2" type="ORF">SB4_16465</name>
</gene>
<keyword evidence="1" id="KW-0812">Transmembrane</keyword>
<sequence>MPRAAPGYKNREARRQVLIPCRMKSVRGWGDACIHNISSRGMMLACDDPLEPGEYVDIRRGRQVVIGRVIWRRDRFSGIRTQDVISADVLVNEPRLEGRPAQREVDGDRRDPRQRLVSEIDAARRMERSRSISSALQFGAIGLFGLAAAATIAVQVGHMLTDPTQRINQALSSAR</sequence>
<name>A0A147ILF9_9SPHN</name>
<proteinExistence type="predicted"/>
<evidence type="ECO:0000313" key="3">
    <source>
        <dbReference type="Proteomes" id="UP000074072"/>
    </source>
</evidence>
<evidence type="ECO:0008006" key="4">
    <source>
        <dbReference type="Google" id="ProtNLM"/>
    </source>
</evidence>
<organism evidence="2 3">
    <name type="scientific">Sphingomonas sanguinis</name>
    <dbReference type="NCBI Taxonomy" id="33051"/>
    <lineage>
        <taxon>Bacteria</taxon>
        <taxon>Pseudomonadati</taxon>
        <taxon>Pseudomonadota</taxon>
        <taxon>Alphaproteobacteria</taxon>
        <taxon>Sphingomonadales</taxon>
        <taxon>Sphingomonadaceae</taxon>
        <taxon>Sphingomonas</taxon>
    </lineage>
</organism>
<evidence type="ECO:0000256" key="1">
    <source>
        <dbReference type="SAM" id="Phobius"/>
    </source>
</evidence>
<comment type="caution">
    <text evidence="2">The sequence shown here is derived from an EMBL/GenBank/DDBJ whole genome shotgun (WGS) entry which is preliminary data.</text>
</comment>
<dbReference type="RefSeq" id="WP_058753430.1">
    <property type="nucleotide sequence ID" value="NZ_LDTE01000120.1"/>
</dbReference>
<accession>A0A147ILF9</accession>
<keyword evidence="1" id="KW-0472">Membrane</keyword>
<protein>
    <recommendedName>
        <fullName evidence="4">PilZ domain-containing protein</fullName>
    </recommendedName>
</protein>
<evidence type="ECO:0000313" key="2">
    <source>
        <dbReference type="EMBL" id="KTT96000.1"/>
    </source>
</evidence>
<dbReference type="Proteomes" id="UP000074072">
    <property type="component" value="Unassembled WGS sequence"/>
</dbReference>